<feature type="region of interest" description="Disordered" evidence="1">
    <location>
        <begin position="1"/>
        <end position="26"/>
    </location>
</feature>
<evidence type="ECO:0000256" key="1">
    <source>
        <dbReference type="SAM" id="MobiDB-lite"/>
    </source>
</evidence>
<evidence type="ECO:0000313" key="2">
    <source>
        <dbReference type="EMBL" id="KAF3771115.1"/>
    </source>
</evidence>
<dbReference type="EMBL" id="MU032344">
    <property type="protein sequence ID" value="KAF3771115.1"/>
    <property type="molecule type" value="Genomic_DNA"/>
</dbReference>
<organism evidence="2 3">
    <name type="scientific">Cryphonectria parasitica (strain ATCC 38755 / EP155)</name>
    <dbReference type="NCBI Taxonomy" id="660469"/>
    <lineage>
        <taxon>Eukaryota</taxon>
        <taxon>Fungi</taxon>
        <taxon>Dikarya</taxon>
        <taxon>Ascomycota</taxon>
        <taxon>Pezizomycotina</taxon>
        <taxon>Sordariomycetes</taxon>
        <taxon>Sordariomycetidae</taxon>
        <taxon>Diaporthales</taxon>
        <taxon>Cryphonectriaceae</taxon>
        <taxon>Cryphonectria-Endothia species complex</taxon>
        <taxon>Cryphonectria</taxon>
    </lineage>
</organism>
<feature type="compositionally biased region" description="Low complexity" evidence="1">
    <location>
        <begin position="76"/>
        <end position="97"/>
    </location>
</feature>
<gene>
    <name evidence="2" type="ORF">M406DRAFT_105638</name>
</gene>
<dbReference type="RefSeq" id="XP_040782076.1">
    <property type="nucleotide sequence ID" value="XM_040915160.1"/>
</dbReference>
<proteinExistence type="predicted"/>
<dbReference type="OrthoDB" id="5279008at2759"/>
<reference evidence="2" key="1">
    <citation type="journal article" date="2020" name="Phytopathology">
        <title>Genome sequence of the chestnut blight fungus Cryphonectria parasitica EP155: A fundamental resource for an archetypical invasive plant pathogen.</title>
        <authorList>
            <person name="Crouch J.A."/>
            <person name="Dawe A."/>
            <person name="Aerts A."/>
            <person name="Barry K."/>
            <person name="Churchill A.C.L."/>
            <person name="Grimwood J."/>
            <person name="Hillman B."/>
            <person name="Milgroom M.G."/>
            <person name="Pangilinan J."/>
            <person name="Smith M."/>
            <person name="Salamov A."/>
            <person name="Schmutz J."/>
            <person name="Yadav J."/>
            <person name="Grigoriev I.V."/>
            <person name="Nuss D."/>
        </authorList>
    </citation>
    <scope>NUCLEOTIDE SEQUENCE</scope>
    <source>
        <strain evidence="2">EP155</strain>
    </source>
</reference>
<dbReference type="Proteomes" id="UP000803844">
    <property type="component" value="Unassembled WGS sequence"/>
</dbReference>
<dbReference type="SUPFAM" id="SSF81383">
    <property type="entry name" value="F-box domain"/>
    <property type="match status" value="1"/>
</dbReference>
<dbReference type="InterPro" id="IPR036047">
    <property type="entry name" value="F-box-like_dom_sf"/>
</dbReference>
<protein>
    <recommendedName>
        <fullName evidence="4">F-box domain-containing protein</fullName>
    </recommendedName>
</protein>
<evidence type="ECO:0008006" key="4">
    <source>
        <dbReference type="Google" id="ProtNLM"/>
    </source>
</evidence>
<sequence length="557" mass="61655">MSTDTLSFLGPGGLSHPMPMDTTDANANAKTDITNATSVNNASSTAALGGTEQEQEQALGGSTDSVLNEGGLALPTTTTTTTTTPSSSSTIRSESTNSRLVGLPRELLDAIASYLPTVDFNSLRGTCRHLESKIFPYERLLDTGAAVDILSEALSNFPNLETIDIRDFNSPTRYRDPKSAWGTVAEWRSYGSSEYRNWLSHRSRTHSSLLRSGTHIKNVFTVRVFKVVLVAAGKSSNCNVKGLEILLRSRFGALSDTAFALAPELTGKLSAVLCGLTRLHLDLRLERVGIPPYIWKPSDSARPDCAEAFYDPSTTNLRRFLASTPNVAWLRLNFVHDHLHSEPSVASRFLEWLALPPGQFSGDRDRSGWTDANPAPVTMPLRQLDIGHIQLRREILTSVTRKFGDLEQINLKGISLPAEPDTSPFASISERHENGPWTRYLRKLPSIAPKLKQLSLRRIQQTTSVFSHAPESIYFLEPGEVPKSSERVTSQTLKHVDKAALDRLVDRMWTYRAWAEANSVLGPEETDHDDSEASEDDFVIEWVTEVEDEEGDMEDEE</sequence>
<name>A0A9P4YDP3_CRYP1</name>
<dbReference type="GeneID" id="63832289"/>
<feature type="region of interest" description="Disordered" evidence="1">
    <location>
        <begin position="48"/>
        <end position="97"/>
    </location>
</feature>
<keyword evidence="3" id="KW-1185">Reference proteome</keyword>
<evidence type="ECO:0000313" key="3">
    <source>
        <dbReference type="Proteomes" id="UP000803844"/>
    </source>
</evidence>
<comment type="caution">
    <text evidence="2">The sequence shown here is derived from an EMBL/GenBank/DDBJ whole genome shotgun (WGS) entry which is preliminary data.</text>
</comment>
<accession>A0A9P4YDP3</accession>
<dbReference type="AlphaFoldDB" id="A0A9P4YDP3"/>